<sequence>MRRHLAVTSGTVLSVALVVSGCGSSTSTTSSPSASAAAQRDHGPGGGGPGGGSPQQITAVDLNTGGTSPGGANTAAVVKAVDAFLATLDTAQREKADYEFSDNKDRQTWSNFPATTVPRPGIALSDLTTDQRKAAEAVLQAALDPAAVQQNTAIRTADDYLSSLGGQGADGFGSLKDYFIAVYGQPSATQPFMVQFGGHHLARNLTYNGDKVSQTPQFVGSEPAAFESGGTTVEPVKAESSAMFGMIAALEDEQKAAAEITSGTFDDLLMGPGKDSGVFPAAEGLPVSKLNADQKKLVMTAIQAYAGDLDDDAGEKLMTTYESQLNQTRIGWANNTGPADENSYIRIDGPSVWIEFINTRSMSTPNIHFHSVYRDKTNDYGSSKPS</sequence>
<dbReference type="Pfam" id="PF12006">
    <property type="entry name" value="DUF3500"/>
    <property type="match status" value="1"/>
</dbReference>
<dbReference type="EMBL" id="BAABDQ010000079">
    <property type="protein sequence ID" value="GAA3625613.1"/>
    <property type="molecule type" value="Genomic_DNA"/>
</dbReference>
<name>A0ABP7A671_9ACTN</name>
<organism evidence="2 3">
    <name type="scientific">Nonomuraea rosea</name>
    <dbReference type="NCBI Taxonomy" id="638574"/>
    <lineage>
        <taxon>Bacteria</taxon>
        <taxon>Bacillati</taxon>
        <taxon>Actinomycetota</taxon>
        <taxon>Actinomycetes</taxon>
        <taxon>Streptosporangiales</taxon>
        <taxon>Streptosporangiaceae</taxon>
        <taxon>Nonomuraea</taxon>
    </lineage>
</organism>
<dbReference type="RefSeq" id="WP_345580686.1">
    <property type="nucleotide sequence ID" value="NZ_BAABDQ010000079.1"/>
</dbReference>
<protein>
    <submittedName>
        <fullName evidence="2">DUF3500 domain-containing protein</fullName>
    </submittedName>
</protein>
<evidence type="ECO:0000256" key="1">
    <source>
        <dbReference type="SAM" id="MobiDB-lite"/>
    </source>
</evidence>
<feature type="compositionally biased region" description="Low complexity" evidence="1">
    <location>
        <begin position="24"/>
        <end position="38"/>
    </location>
</feature>
<keyword evidence="3" id="KW-1185">Reference proteome</keyword>
<feature type="region of interest" description="Disordered" evidence="1">
    <location>
        <begin position="24"/>
        <end position="66"/>
    </location>
</feature>
<feature type="compositionally biased region" description="Gly residues" evidence="1">
    <location>
        <begin position="44"/>
        <end position="53"/>
    </location>
</feature>
<comment type="caution">
    <text evidence="2">The sequence shown here is derived from an EMBL/GenBank/DDBJ whole genome shotgun (WGS) entry which is preliminary data.</text>
</comment>
<dbReference type="PROSITE" id="PS51257">
    <property type="entry name" value="PROKAR_LIPOPROTEIN"/>
    <property type="match status" value="1"/>
</dbReference>
<gene>
    <name evidence="2" type="ORF">GCM10022419_133950</name>
</gene>
<evidence type="ECO:0000313" key="2">
    <source>
        <dbReference type="EMBL" id="GAA3625613.1"/>
    </source>
</evidence>
<reference evidence="3" key="1">
    <citation type="journal article" date="2019" name="Int. J. Syst. Evol. Microbiol.">
        <title>The Global Catalogue of Microorganisms (GCM) 10K type strain sequencing project: providing services to taxonomists for standard genome sequencing and annotation.</title>
        <authorList>
            <consortium name="The Broad Institute Genomics Platform"/>
            <consortium name="The Broad Institute Genome Sequencing Center for Infectious Disease"/>
            <person name="Wu L."/>
            <person name="Ma J."/>
        </authorList>
    </citation>
    <scope>NUCLEOTIDE SEQUENCE [LARGE SCALE GENOMIC DNA]</scope>
    <source>
        <strain evidence="3">JCM 17326</strain>
    </source>
</reference>
<proteinExistence type="predicted"/>
<dbReference type="PANTHER" id="PTHR37489">
    <property type="entry name" value="DUF3500 DOMAIN-CONTAINING PROTEIN"/>
    <property type="match status" value="1"/>
</dbReference>
<evidence type="ECO:0000313" key="3">
    <source>
        <dbReference type="Proteomes" id="UP001500630"/>
    </source>
</evidence>
<dbReference type="InterPro" id="IPR021889">
    <property type="entry name" value="DUF3500"/>
</dbReference>
<dbReference type="Proteomes" id="UP001500630">
    <property type="component" value="Unassembled WGS sequence"/>
</dbReference>
<accession>A0ABP7A671</accession>
<dbReference type="PANTHER" id="PTHR37489:SF1">
    <property type="entry name" value="DUF3500 DOMAIN-CONTAINING PROTEIN"/>
    <property type="match status" value="1"/>
</dbReference>